<evidence type="ECO:0000313" key="1">
    <source>
        <dbReference type="EMBL" id="MBU8875708.1"/>
    </source>
</evidence>
<sequence>MKDWTVAAAFNNARWCDAVCRAHGPAGRMLPHMWVNAATVPRFYPNAVTLAVGDTALEEQRSTVEILQKSNLPGRWSVKDSFNKLDLSRRGFEVLFEANWIRSEMPGEGPSSDIVWTREEKGTADLPFDDPAFAMFKGRRGFKVVAGFMLYRAEDVVGVTNVVAETSDAAAVWRSLTLLSAQTFPRLPLVGYESGRELKAAVKAGFEAGDKLRVWVTARD</sequence>
<organism evidence="1 2">
    <name type="scientific">Reyranella humidisoli</name>
    <dbReference type="NCBI Taxonomy" id="2849149"/>
    <lineage>
        <taxon>Bacteria</taxon>
        <taxon>Pseudomonadati</taxon>
        <taxon>Pseudomonadota</taxon>
        <taxon>Alphaproteobacteria</taxon>
        <taxon>Hyphomicrobiales</taxon>
        <taxon>Reyranellaceae</taxon>
        <taxon>Reyranella</taxon>
    </lineage>
</organism>
<comment type="caution">
    <text evidence="1">The sequence shown here is derived from an EMBL/GenBank/DDBJ whole genome shotgun (WGS) entry which is preliminary data.</text>
</comment>
<protein>
    <submittedName>
        <fullName evidence="1">Uncharacterized protein</fullName>
    </submittedName>
</protein>
<dbReference type="EMBL" id="JAHOPB010000001">
    <property type="protein sequence ID" value="MBU8875708.1"/>
    <property type="molecule type" value="Genomic_DNA"/>
</dbReference>
<name>A0ABS6IM91_9HYPH</name>
<reference evidence="1 2" key="1">
    <citation type="submission" date="2021-06" db="EMBL/GenBank/DDBJ databases">
        <authorList>
            <person name="Lee D.H."/>
        </authorList>
    </citation>
    <scope>NUCLEOTIDE SEQUENCE [LARGE SCALE GENOMIC DNA]</scope>
    <source>
        <strain evidence="1 2">MMS21-HV4-11</strain>
    </source>
</reference>
<dbReference type="RefSeq" id="WP_216963376.1">
    <property type="nucleotide sequence ID" value="NZ_JAHOPB010000001.1"/>
</dbReference>
<proteinExistence type="predicted"/>
<dbReference type="Proteomes" id="UP000727907">
    <property type="component" value="Unassembled WGS sequence"/>
</dbReference>
<keyword evidence="2" id="KW-1185">Reference proteome</keyword>
<gene>
    <name evidence="1" type="ORF">KQ910_18180</name>
</gene>
<accession>A0ABS6IM91</accession>
<evidence type="ECO:0000313" key="2">
    <source>
        <dbReference type="Proteomes" id="UP000727907"/>
    </source>
</evidence>